<evidence type="ECO:0000313" key="8">
    <source>
        <dbReference type="EMBL" id="MBC5722017.1"/>
    </source>
</evidence>
<dbReference type="InterPro" id="IPR014284">
    <property type="entry name" value="RNA_pol_sigma-70_dom"/>
</dbReference>
<keyword evidence="9" id="KW-1185">Reference proteome</keyword>
<dbReference type="InterPro" id="IPR013324">
    <property type="entry name" value="RNA_pol_sigma_r3/r4-like"/>
</dbReference>
<dbReference type="GO" id="GO:0003677">
    <property type="term" value="F:DNA binding"/>
    <property type="evidence" value="ECO:0007669"/>
    <property type="project" value="UniProtKB-KW"/>
</dbReference>
<evidence type="ECO:0000259" key="7">
    <source>
        <dbReference type="Pfam" id="PF08281"/>
    </source>
</evidence>
<dbReference type="NCBIfam" id="TIGR02937">
    <property type="entry name" value="sigma70-ECF"/>
    <property type="match status" value="1"/>
</dbReference>
<dbReference type="InterPro" id="IPR007627">
    <property type="entry name" value="RNA_pol_sigma70_r2"/>
</dbReference>
<dbReference type="Proteomes" id="UP000628736">
    <property type="component" value="Unassembled WGS sequence"/>
</dbReference>
<dbReference type="CDD" id="cd06171">
    <property type="entry name" value="Sigma70_r4"/>
    <property type="match status" value="1"/>
</dbReference>
<keyword evidence="2" id="KW-0805">Transcription regulation</keyword>
<evidence type="ECO:0000256" key="5">
    <source>
        <dbReference type="ARBA" id="ARBA00023163"/>
    </source>
</evidence>
<dbReference type="EMBL" id="JACOPO010000002">
    <property type="protein sequence ID" value="MBC5722017.1"/>
    <property type="molecule type" value="Genomic_DNA"/>
</dbReference>
<evidence type="ECO:0000259" key="6">
    <source>
        <dbReference type="Pfam" id="PF04542"/>
    </source>
</evidence>
<feature type="domain" description="RNA polymerase sigma-70 region 2" evidence="6">
    <location>
        <begin position="21"/>
        <end position="89"/>
    </location>
</feature>
<comment type="similarity">
    <text evidence="1">Belongs to the sigma-70 factor family. ECF subfamily.</text>
</comment>
<evidence type="ECO:0000313" key="9">
    <source>
        <dbReference type="Proteomes" id="UP000628736"/>
    </source>
</evidence>
<dbReference type="GO" id="GO:0006352">
    <property type="term" value="P:DNA-templated transcription initiation"/>
    <property type="evidence" value="ECO:0007669"/>
    <property type="project" value="InterPro"/>
</dbReference>
<reference evidence="8" key="1">
    <citation type="submission" date="2020-08" db="EMBL/GenBank/DDBJ databases">
        <title>Genome public.</title>
        <authorList>
            <person name="Liu C."/>
            <person name="Sun Q."/>
        </authorList>
    </citation>
    <scope>NUCLEOTIDE SEQUENCE</scope>
    <source>
        <strain evidence="8">NSJ-23</strain>
    </source>
</reference>
<dbReference type="Gene3D" id="1.10.1740.10">
    <property type="match status" value="1"/>
</dbReference>
<keyword evidence="5" id="KW-0804">Transcription</keyword>
<proteinExistence type="inferred from homology"/>
<dbReference type="SUPFAM" id="SSF88946">
    <property type="entry name" value="Sigma2 domain of RNA polymerase sigma factors"/>
    <property type="match status" value="1"/>
</dbReference>
<name>A0A8J6M7V0_9FIRM</name>
<evidence type="ECO:0000256" key="2">
    <source>
        <dbReference type="ARBA" id="ARBA00023015"/>
    </source>
</evidence>
<evidence type="ECO:0000256" key="4">
    <source>
        <dbReference type="ARBA" id="ARBA00023125"/>
    </source>
</evidence>
<accession>A0A8J6M7V0</accession>
<dbReference type="Pfam" id="PF08281">
    <property type="entry name" value="Sigma70_r4_2"/>
    <property type="match status" value="1"/>
</dbReference>
<comment type="caution">
    <text evidence="8">The sequence shown here is derived from an EMBL/GenBank/DDBJ whole genome shotgun (WGS) entry which is preliminary data.</text>
</comment>
<evidence type="ECO:0000256" key="3">
    <source>
        <dbReference type="ARBA" id="ARBA00023082"/>
    </source>
</evidence>
<evidence type="ECO:0000256" key="1">
    <source>
        <dbReference type="ARBA" id="ARBA00010641"/>
    </source>
</evidence>
<dbReference type="AlphaFoldDB" id="A0A8J6M7V0"/>
<sequence>MSDQDLVERAKAGDQTAFERLVVDNQNKVYSLCVRLTGDREEGADLAQEAFLRAWQALPSFQGESSFSTWVYRLATNVCIDFLRRQARRREVAPVQSIDDEELSWTEPADWEQDPHRQLERAELNRAVSQGLERLPDHHRQVLVMRELSGLSYQEIGDALALDLGTVKSRIARARLALRKILLEDGNFSDSPTSKPSKGTEGR</sequence>
<dbReference type="RefSeq" id="WP_186852292.1">
    <property type="nucleotide sequence ID" value="NZ_JACOPO010000002.1"/>
</dbReference>
<dbReference type="InterPro" id="IPR013325">
    <property type="entry name" value="RNA_pol_sigma_r2"/>
</dbReference>
<dbReference type="GO" id="GO:0016987">
    <property type="term" value="F:sigma factor activity"/>
    <property type="evidence" value="ECO:0007669"/>
    <property type="project" value="UniProtKB-KW"/>
</dbReference>
<feature type="domain" description="RNA polymerase sigma factor 70 region 4 type 2" evidence="7">
    <location>
        <begin position="128"/>
        <end position="178"/>
    </location>
</feature>
<dbReference type="InterPro" id="IPR013249">
    <property type="entry name" value="RNA_pol_sigma70_r4_t2"/>
</dbReference>
<dbReference type="InterPro" id="IPR036388">
    <property type="entry name" value="WH-like_DNA-bd_sf"/>
</dbReference>
<protein>
    <submittedName>
        <fullName evidence="8">Sigma-70 family RNA polymerase sigma factor</fullName>
    </submittedName>
</protein>
<keyword evidence="4" id="KW-0238">DNA-binding</keyword>
<dbReference type="Pfam" id="PF04542">
    <property type="entry name" value="Sigma70_r2"/>
    <property type="match status" value="1"/>
</dbReference>
<keyword evidence="3" id="KW-0731">Sigma factor</keyword>
<dbReference type="InterPro" id="IPR039425">
    <property type="entry name" value="RNA_pol_sigma-70-like"/>
</dbReference>
<dbReference type="PANTHER" id="PTHR43133:SF8">
    <property type="entry name" value="RNA POLYMERASE SIGMA FACTOR HI_1459-RELATED"/>
    <property type="match status" value="1"/>
</dbReference>
<dbReference type="Gene3D" id="1.10.10.10">
    <property type="entry name" value="Winged helix-like DNA-binding domain superfamily/Winged helix DNA-binding domain"/>
    <property type="match status" value="1"/>
</dbReference>
<organism evidence="8 9">
    <name type="scientific">Flintibacter hominis</name>
    <dbReference type="NCBI Taxonomy" id="2763048"/>
    <lineage>
        <taxon>Bacteria</taxon>
        <taxon>Bacillati</taxon>
        <taxon>Bacillota</taxon>
        <taxon>Clostridia</taxon>
        <taxon>Eubacteriales</taxon>
        <taxon>Flintibacter</taxon>
    </lineage>
</organism>
<dbReference type="SUPFAM" id="SSF88659">
    <property type="entry name" value="Sigma3 and sigma4 domains of RNA polymerase sigma factors"/>
    <property type="match status" value="1"/>
</dbReference>
<dbReference type="PANTHER" id="PTHR43133">
    <property type="entry name" value="RNA POLYMERASE ECF-TYPE SIGMA FACTO"/>
    <property type="match status" value="1"/>
</dbReference>
<gene>
    <name evidence="8" type="ORF">H8S11_04200</name>
</gene>